<gene>
    <name evidence="8" type="ORF">Mal48_42260</name>
</gene>
<evidence type="ECO:0000313" key="8">
    <source>
        <dbReference type="EMBL" id="QDT34953.1"/>
    </source>
</evidence>
<sequence>MASLEQSDDIQPGEMTMSAQIGQPAPDFKVNSYDRTKDGSDDQFKEISLGDFKGKWVCLFFYPLDFTFVCPTEIVSFNDKLGDFEDRECAVLTASTDSVYSHKGWCDSHEDLGKLKYPMLADTTHQLSRDYGVLKEDAGIAYRGIFLIDPNGVVRWIAIHDLSVGRNVDEVLRVLDALQTDKLCPCNWSKGEETLN</sequence>
<dbReference type="InterPro" id="IPR036249">
    <property type="entry name" value="Thioredoxin-like_sf"/>
</dbReference>
<feature type="active site" description="Cysteine sulfenic acid (-SOH) intermediate; for peroxidase activity" evidence="5">
    <location>
        <position position="70"/>
    </location>
</feature>
<feature type="domain" description="Thioredoxin" evidence="7">
    <location>
        <begin position="19"/>
        <end position="180"/>
    </location>
</feature>
<accession>A0A517QTJ3</accession>
<reference evidence="8 9" key="1">
    <citation type="submission" date="2019-02" db="EMBL/GenBank/DDBJ databases">
        <title>Deep-cultivation of Planctomycetes and their phenomic and genomic characterization uncovers novel biology.</title>
        <authorList>
            <person name="Wiegand S."/>
            <person name="Jogler M."/>
            <person name="Boedeker C."/>
            <person name="Pinto D."/>
            <person name="Vollmers J."/>
            <person name="Rivas-Marin E."/>
            <person name="Kohn T."/>
            <person name="Peeters S.H."/>
            <person name="Heuer A."/>
            <person name="Rast P."/>
            <person name="Oberbeckmann S."/>
            <person name="Bunk B."/>
            <person name="Jeske O."/>
            <person name="Meyerdierks A."/>
            <person name="Storesund J.E."/>
            <person name="Kallscheuer N."/>
            <person name="Luecker S."/>
            <person name="Lage O.M."/>
            <person name="Pohl T."/>
            <person name="Merkel B.J."/>
            <person name="Hornburger P."/>
            <person name="Mueller R.-W."/>
            <person name="Bruemmer F."/>
            <person name="Labrenz M."/>
            <person name="Spormann A.M."/>
            <person name="Op den Camp H."/>
            <person name="Overmann J."/>
            <person name="Amann R."/>
            <person name="Jetten M.S.M."/>
            <person name="Mascher T."/>
            <person name="Medema M.H."/>
            <person name="Devos D.P."/>
            <person name="Kaster A.-K."/>
            <person name="Ovreas L."/>
            <person name="Rohde M."/>
            <person name="Galperin M.Y."/>
            <person name="Jogler C."/>
        </authorList>
    </citation>
    <scope>NUCLEOTIDE SEQUENCE [LARGE SCALE GENOMIC DNA]</scope>
    <source>
        <strain evidence="8 9">Mal48</strain>
    </source>
</reference>
<dbReference type="GO" id="GO:0033554">
    <property type="term" value="P:cellular response to stress"/>
    <property type="evidence" value="ECO:0007669"/>
    <property type="project" value="TreeGrafter"/>
</dbReference>
<dbReference type="KEGG" id="tpol:Mal48_42260"/>
<dbReference type="Gene3D" id="3.40.30.10">
    <property type="entry name" value="Glutaredoxin"/>
    <property type="match status" value="1"/>
</dbReference>
<evidence type="ECO:0000256" key="3">
    <source>
        <dbReference type="ARBA" id="ARBA00032824"/>
    </source>
</evidence>
<dbReference type="PIRSF" id="PIRSF000239">
    <property type="entry name" value="AHPC"/>
    <property type="match status" value="1"/>
</dbReference>
<comment type="similarity">
    <text evidence="1">Belongs to the peroxiredoxin family. AhpC/Prx1 subfamily.</text>
</comment>
<evidence type="ECO:0000256" key="4">
    <source>
        <dbReference type="ARBA" id="ARBA00037420"/>
    </source>
</evidence>
<dbReference type="InterPro" id="IPR013766">
    <property type="entry name" value="Thioredoxin_domain"/>
</dbReference>
<dbReference type="Pfam" id="PF00578">
    <property type="entry name" value="AhpC-TSA"/>
    <property type="match status" value="1"/>
</dbReference>
<keyword evidence="8" id="KW-0575">Peroxidase</keyword>
<dbReference type="PANTHER" id="PTHR10681:SF128">
    <property type="entry name" value="THIOREDOXIN-DEPENDENT PEROXIDE REDUCTASE, MITOCHONDRIAL"/>
    <property type="match status" value="1"/>
</dbReference>
<dbReference type="GO" id="GO:0045454">
    <property type="term" value="P:cell redox homeostasis"/>
    <property type="evidence" value="ECO:0007669"/>
    <property type="project" value="TreeGrafter"/>
</dbReference>
<dbReference type="GO" id="GO:0042744">
    <property type="term" value="P:hydrogen peroxide catabolic process"/>
    <property type="evidence" value="ECO:0007669"/>
    <property type="project" value="TreeGrafter"/>
</dbReference>
<evidence type="ECO:0000256" key="1">
    <source>
        <dbReference type="ARBA" id="ARBA00009796"/>
    </source>
</evidence>
<feature type="region of interest" description="Disordered" evidence="6">
    <location>
        <begin position="1"/>
        <end position="26"/>
    </location>
</feature>
<dbReference type="InterPro" id="IPR024706">
    <property type="entry name" value="Peroxiredoxin_AhpC-typ"/>
</dbReference>
<dbReference type="PANTHER" id="PTHR10681">
    <property type="entry name" value="THIOREDOXIN PEROXIDASE"/>
    <property type="match status" value="1"/>
</dbReference>
<dbReference type="InterPro" id="IPR050217">
    <property type="entry name" value="Peroxiredoxin"/>
</dbReference>
<dbReference type="GO" id="GO:0005829">
    <property type="term" value="C:cytosol"/>
    <property type="evidence" value="ECO:0007669"/>
    <property type="project" value="TreeGrafter"/>
</dbReference>
<dbReference type="PROSITE" id="PS51352">
    <property type="entry name" value="THIOREDOXIN_2"/>
    <property type="match status" value="1"/>
</dbReference>
<evidence type="ECO:0000256" key="6">
    <source>
        <dbReference type="SAM" id="MobiDB-lite"/>
    </source>
</evidence>
<evidence type="ECO:0000256" key="5">
    <source>
        <dbReference type="PIRSR" id="PIRSR000239-1"/>
    </source>
</evidence>
<dbReference type="SUPFAM" id="SSF52833">
    <property type="entry name" value="Thioredoxin-like"/>
    <property type="match status" value="1"/>
</dbReference>
<dbReference type="GO" id="GO:0008379">
    <property type="term" value="F:thioredoxin peroxidase activity"/>
    <property type="evidence" value="ECO:0007669"/>
    <property type="project" value="TreeGrafter"/>
</dbReference>
<dbReference type="Proteomes" id="UP000315724">
    <property type="component" value="Chromosome"/>
</dbReference>
<evidence type="ECO:0000313" key="9">
    <source>
        <dbReference type="Proteomes" id="UP000315724"/>
    </source>
</evidence>
<dbReference type="CDD" id="cd03015">
    <property type="entry name" value="PRX_Typ2cys"/>
    <property type="match status" value="1"/>
</dbReference>
<dbReference type="EMBL" id="CP036267">
    <property type="protein sequence ID" value="QDT34953.1"/>
    <property type="molecule type" value="Genomic_DNA"/>
</dbReference>
<dbReference type="GO" id="GO:0006979">
    <property type="term" value="P:response to oxidative stress"/>
    <property type="evidence" value="ECO:0007669"/>
    <property type="project" value="TreeGrafter"/>
</dbReference>
<evidence type="ECO:0000259" key="7">
    <source>
        <dbReference type="PROSITE" id="PS51352"/>
    </source>
</evidence>
<organism evidence="8 9">
    <name type="scientific">Thalassoglobus polymorphus</name>
    <dbReference type="NCBI Taxonomy" id="2527994"/>
    <lineage>
        <taxon>Bacteria</taxon>
        <taxon>Pseudomonadati</taxon>
        <taxon>Planctomycetota</taxon>
        <taxon>Planctomycetia</taxon>
        <taxon>Planctomycetales</taxon>
        <taxon>Planctomycetaceae</taxon>
        <taxon>Thalassoglobus</taxon>
    </lineage>
</organism>
<keyword evidence="9" id="KW-1185">Reference proteome</keyword>
<keyword evidence="2 8" id="KW-0560">Oxidoreductase</keyword>
<dbReference type="InterPro" id="IPR000866">
    <property type="entry name" value="AhpC/TSA"/>
</dbReference>
<dbReference type="AlphaFoldDB" id="A0A517QTJ3"/>
<evidence type="ECO:0000256" key="2">
    <source>
        <dbReference type="ARBA" id="ARBA00023002"/>
    </source>
</evidence>
<proteinExistence type="inferred from homology"/>
<comment type="function">
    <text evidence="4">Thiol-specific peroxidase that catalyzes the reduction of hydrogen peroxide and organic hydroperoxides to water and alcohols, respectively. Plays a role in cell protection against oxidative stress by detoxifying peroxides.</text>
</comment>
<protein>
    <recommendedName>
        <fullName evidence="3">Thioredoxin peroxidase</fullName>
    </recommendedName>
</protein>
<name>A0A517QTJ3_9PLAN</name>